<keyword evidence="3" id="KW-1185">Reference proteome</keyword>
<dbReference type="EMBL" id="JAHZIJ010000031">
    <property type="protein sequence ID" value="MBW7477752.1"/>
    <property type="molecule type" value="Genomic_DNA"/>
</dbReference>
<dbReference type="InterPro" id="IPR010001">
    <property type="entry name" value="BofA"/>
</dbReference>
<evidence type="ECO:0000313" key="2">
    <source>
        <dbReference type="EMBL" id="MBW7477752.1"/>
    </source>
</evidence>
<dbReference type="RefSeq" id="WP_219875136.1">
    <property type="nucleotide sequence ID" value="NZ_JAHZIJ010000031.1"/>
</dbReference>
<name>A0ABS7DCU1_9BACL</name>
<feature type="transmembrane region" description="Helical" evidence="1">
    <location>
        <begin position="6"/>
        <end position="21"/>
    </location>
</feature>
<dbReference type="Pfam" id="PF07441">
    <property type="entry name" value="BofA"/>
    <property type="match status" value="1"/>
</dbReference>
<organism evidence="2 3">
    <name type="scientific">Paenibacillus oenotherae</name>
    <dbReference type="NCBI Taxonomy" id="1435645"/>
    <lineage>
        <taxon>Bacteria</taxon>
        <taxon>Bacillati</taxon>
        <taxon>Bacillota</taxon>
        <taxon>Bacilli</taxon>
        <taxon>Bacillales</taxon>
        <taxon>Paenibacillaceae</taxon>
        <taxon>Paenibacillus</taxon>
    </lineage>
</organism>
<comment type="caution">
    <text evidence="2">The sequence shown here is derived from an EMBL/GenBank/DDBJ whole genome shotgun (WGS) entry which is preliminary data.</text>
</comment>
<feature type="transmembrane region" description="Helical" evidence="1">
    <location>
        <begin position="64"/>
        <end position="86"/>
    </location>
</feature>
<accession>A0ABS7DCU1</accession>
<feature type="transmembrane region" description="Helical" evidence="1">
    <location>
        <begin position="33"/>
        <end position="52"/>
    </location>
</feature>
<keyword evidence="1" id="KW-1133">Transmembrane helix</keyword>
<evidence type="ECO:0000313" key="3">
    <source>
        <dbReference type="Proteomes" id="UP000812277"/>
    </source>
</evidence>
<dbReference type="Proteomes" id="UP000812277">
    <property type="component" value="Unassembled WGS sequence"/>
</dbReference>
<protein>
    <submittedName>
        <fullName evidence="2">Pro-sigmaK processing inhibitor BofA family protein</fullName>
    </submittedName>
</protein>
<gene>
    <name evidence="2" type="ORF">K0T92_23865</name>
</gene>
<keyword evidence="1" id="KW-0812">Transmembrane</keyword>
<evidence type="ECO:0000256" key="1">
    <source>
        <dbReference type="SAM" id="Phobius"/>
    </source>
</evidence>
<reference evidence="2 3" key="1">
    <citation type="submission" date="2021-07" db="EMBL/GenBank/DDBJ databases">
        <title>Paenibacillus radiodurans sp. nov., isolated from the southeastern edge of Tengger Desert.</title>
        <authorList>
            <person name="Zhang G."/>
        </authorList>
    </citation>
    <scope>NUCLEOTIDE SEQUENCE [LARGE SCALE GENOMIC DNA]</scope>
    <source>
        <strain evidence="2 3">DT7-4</strain>
    </source>
</reference>
<keyword evidence="1" id="KW-0472">Membrane</keyword>
<sequence>MKTIWLAVLVVSAILLLIVIIRQRLSLQWVRSFSLHLVAAAVALYMLNYSGVVSGLEVPINPTTIGTVVLLGIPGIMLILGLQWALF</sequence>
<proteinExistence type="predicted"/>